<comment type="caution">
    <text evidence="2">The sequence shown here is derived from an EMBL/GenBank/DDBJ whole genome shotgun (WGS) entry which is preliminary data.</text>
</comment>
<dbReference type="SUPFAM" id="SSF49464">
    <property type="entry name" value="Carboxypeptidase regulatory domain-like"/>
    <property type="match status" value="1"/>
</dbReference>
<evidence type="ECO:0000313" key="3">
    <source>
        <dbReference type="Proteomes" id="UP000289775"/>
    </source>
</evidence>
<protein>
    <submittedName>
        <fullName evidence="2">Cna_B_2 multi-domain protein</fullName>
    </submittedName>
</protein>
<keyword evidence="1" id="KW-0732">Signal</keyword>
<accession>A0A444WA44</accession>
<dbReference type="AlphaFoldDB" id="A0A444WA44"/>
<dbReference type="OrthoDB" id="1433475at2"/>
<dbReference type="RefSeq" id="WP_129751001.1">
    <property type="nucleotide sequence ID" value="NZ_JUIW01000006.1"/>
</dbReference>
<feature type="chain" id="PRO_5019436478" evidence="1">
    <location>
        <begin position="21"/>
        <end position="511"/>
    </location>
</feature>
<sequence>MLKNLFTCLTILLGIQIALSQNITAKIIDSETGESLSYANIQIDGEDSVVSNSEGYFSIPPKNNDEKTILTVSFLGYYTENLTVGELKNINFLIKMRPGTFELETVYISNTEIDADSIMASVRKNLKANYTDSGKPTKNTVFFRESTVIRPKQVKLEMTQATGYSKQQIKDANKELDEFASQMINYPPKQFTDRLYNYYTSTKIHKEKPVPVQKLEVVKAVKFKDANRSVTLDDMEKLGAQVLFKHLDATKHYRIKSGLIGVRDTIVSHNSFVSDSEYEAEMKKSNQKAARSYNWTFLYRTNILINGRFDFINSSELSELYEYSYAGVAESDDKNNRIFIIKFRPNKRRAKYTGTLYVSEKDYAIVRADYTLVEGKKLSGINLKLILGIKQLENFDKGTLVYKKRESGEYYLQYASQENGQYIYVNRPLKFIEITEGDKDKVGFEFKAEMDEFEKEEYFVMSESAITEGDFEAAQEPEFDYMQLGSYDPSVWKEYTTIEPLKEMKQFKSVE</sequence>
<dbReference type="Pfam" id="PF13715">
    <property type="entry name" value="CarbopepD_reg_2"/>
    <property type="match status" value="1"/>
</dbReference>
<feature type="signal peptide" evidence="1">
    <location>
        <begin position="1"/>
        <end position="20"/>
    </location>
</feature>
<proteinExistence type="predicted"/>
<gene>
    <name evidence="2" type="ORF">NU09_1868</name>
</gene>
<evidence type="ECO:0000256" key="1">
    <source>
        <dbReference type="SAM" id="SignalP"/>
    </source>
</evidence>
<name>A0A444WA44_9FLAO</name>
<dbReference type="Proteomes" id="UP000289775">
    <property type="component" value="Unassembled WGS sequence"/>
</dbReference>
<organism evidence="2 3">
    <name type="scientific">Flavobacterium beibuense</name>
    <dbReference type="NCBI Taxonomy" id="657326"/>
    <lineage>
        <taxon>Bacteria</taxon>
        <taxon>Pseudomonadati</taxon>
        <taxon>Bacteroidota</taxon>
        <taxon>Flavobacteriia</taxon>
        <taxon>Flavobacteriales</taxon>
        <taxon>Flavobacteriaceae</taxon>
        <taxon>Flavobacterium</taxon>
    </lineage>
</organism>
<dbReference type="EMBL" id="JUIW01000006">
    <property type="protein sequence ID" value="RYJ42769.1"/>
    <property type="molecule type" value="Genomic_DNA"/>
</dbReference>
<evidence type="ECO:0000313" key="2">
    <source>
        <dbReference type="EMBL" id="RYJ42769.1"/>
    </source>
</evidence>
<keyword evidence="3" id="KW-1185">Reference proteome</keyword>
<dbReference type="InterPro" id="IPR008969">
    <property type="entry name" value="CarboxyPept-like_regulatory"/>
</dbReference>
<reference evidence="2 3" key="1">
    <citation type="submission" date="2014-12" db="EMBL/GenBank/DDBJ databases">
        <title>Genome sequence of Flavobacterium beibuense RSKm HC5.</title>
        <authorList>
            <person name="Kim J.F."/>
            <person name="Song J.Y."/>
            <person name="Kwak M.-J."/>
            <person name="Lee S.-W."/>
        </authorList>
    </citation>
    <scope>NUCLEOTIDE SEQUENCE [LARGE SCALE GENOMIC DNA]</scope>
    <source>
        <strain evidence="2 3">RSKm HC5</strain>
    </source>
</reference>